<dbReference type="AlphaFoldDB" id="A0A499UXT5"/>
<proteinExistence type="predicted"/>
<feature type="region of interest" description="Disordered" evidence="1">
    <location>
        <begin position="1"/>
        <end position="24"/>
    </location>
</feature>
<sequence>MAIEAAGIGDQVPTGDGVRGGRILGGHPARVHLVEGHPVRRRKAVLEERPVGEPDALQGVGPLPGGRVEDAATADRPLLVEGGDIDRDHD</sequence>
<feature type="region of interest" description="Disordered" evidence="1">
    <location>
        <begin position="49"/>
        <end position="90"/>
    </location>
</feature>
<name>A0A499UXT5_9ACTN</name>
<organism evidence="2 3">
    <name type="scientific">Streptomyces antimycoticus</name>
    <dbReference type="NCBI Taxonomy" id="68175"/>
    <lineage>
        <taxon>Bacteria</taxon>
        <taxon>Bacillati</taxon>
        <taxon>Actinomycetota</taxon>
        <taxon>Actinomycetes</taxon>
        <taxon>Kitasatosporales</taxon>
        <taxon>Streptomycetaceae</taxon>
        <taxon>Streptomyces</taxon>
        <taxon>Streptomyces violaceusniger group</taxon>
    </lineage>
</organism>
<dbReference type="EMBL" id="AP019620">
    <property type="protein sequence ID" value="BBJ45490.1"/>
    <property type="molecule type" value="Genomic_DNA"/>
</dbReference>
<accession>A0A499UXT5</accession>
<protein>
    <submittedName>
        <fullName evidence="2">Uncharacterized protein</fullName>
    </submittedName>
</protein>
<evidence type="ECO:0000256" key="1">
    <source>
        <dbReference type="SAM" id="MobiDB-lite"/>
    </source>
</evidence>
<evidence type="ECO:0000313" key="2">
    <source>
        <dbReference type="EMBL" id="BBJ45490.1"/>
    </source>
</evidence>
<reference evidence="2 3" key="1">
    <citation type="journal article" date="2020" name="Int. J. Syst. Evol. Microbiol.">
        <title>Reclassification of Streptomyces castelarensis and Streptomyces sporoclivatus as later heterotypic synonyms of Streptomyces antimycoticus.</title>
        <authorList>
            <person name="Komaki H."/>
            <person name="Tamura T."/>
        </authorList>
    </citation>
    <scope>NUCLEOTIDE SEQUENCE [LARGE SCALE GENOMIC DNA]</scope>
    <source>
        <strain evidence="2 3">NBRC 100767</strain>
    </source>
</reference>
<evidence type="ECO:0000313" key="3">
    <source>
        <dbReference type="Proteomes" id="UP000463951"/>
    </source>
</evidence>
<gene>
    <name evidence="2" type="ORF">SSPO_082080</name>
</gene>
<dbReference type="Proteomes" id="UP000463951">
    <property type="component" value="Chromosome"/>
</dbReference>